<keyword evidence="3" id="KW-1185">Reference proteome</keyword>
<comment type="caution">
    <text evidence="2">The sequence shown here is derived from an EMBL/GenBank/DDBJ whole genome shotgun (WGS) entry which is preliminary data.</text>
</comment>
<sequence>MSRTLALFGAAMMTAQPAVAQSAYDILGAAGVVPLDSPQPAPKLVVDPPLPGPLSFGRVVIQYRAENLRIVPVFGPKALEVTPRIGHIHVTVDDLPWHWADASGEPLILNGFPPGPHKVLIQLVNANHVPFTQSAVEFVIPTPKPRR</sequence>
<feature type="chain" id="PRO_5022162590" description="DUF4399 domain-containing protein" evidence="1">
    <location>
        <begin position="21"/>
        <end position="147"/>
    </location>
</feature>
<evidence type="ECO:0000313" key="3">
    <source>
        <dbReference type="Proteomes" id="UP000317894"/>
    </source>
</evidence>
<feature type="signal peptide" evidence="1">
    <location>
        <begin position="1"/>
        <end position="20"/>
    </location>
</feature>
<evidence type="ECO:0000313" key="2">
    <source>
        <dbReference type="EMBL" id="TRW17218.1"/>
    </source>
</evidence>
<proteinExistence type="predicted"/>
<accession>A0A552UG60</accession>
<dbReference type="InterPro" id="IPR046133">
    <property type="entry name" value="DUF6130"/>
</dbReference>
<dbReference type="EMBL" id="VJWA01000001">
    <property type="protein sequence ID" value="TRW17218.1"/>
    <property type="molecule type" value="Genomic_DNA"/>
</dbReference>
<evidence type="ECO:0000256" key="1">
    <source>
        <dbReference type="SAM" id="SignalP"/>
    </source>
</evidence>
<dbReference type="RefSeq" id="WP_143554763.1">
    <property type="nucleotide sequence ID" value="NZ_VJWA01000001.1"/>
</dbReference>
<keyword evidence="1" id="KW-0732">Signal</keyword>
<organism evidence="2 3">
    <name type="scientific">Glacieibacterium frigidum</name>
    <dbReference type="NCBI Taxonomy" id="2593303"/>
    <lineage>
        <taxon>Bacteria</taxon>
        <taxon>Pseudomonadati</taxon>
        <taxon>Pseudomonadota</taxon>
        <taxon>Alphaproteobacteria</taxon>
        <taxon>Sphingomonadales</taxon>
        <taxon>Sphingosinicellaceae</taxon>
        <taxon>Glacieibacterium</taxon>
    </lineage>
</organism>
<gene>
    <name evidence="2" type="ORF">FMM06_03215</name>
</gene>
<dbReference type="OrthoDB" id="1493962at2"/>
<protein>
    <recommendedName>
        <fullName evidence="4">DUF4399 domain-containing protein</fullName>
    </recommendedName>
</protein>
<name>A0A552UG60_9SPHN</name>
<dbReference type="Pfam" id="PF19625">
    <property type="entry name" value="DUF6130"/>
    <property type="match status" value="1"/>
</dbReference>
<evidence type="ECO:0008006" key="4">
    <source>
        <dbReference type="Google" id="ProtNLM"/>
    </source>
</evidence>
<dbReference type="Proteomes" id="UP000317894">
    <property type="component" value="Unassembled WGS sequence"/>
</dbReference>
<dbReference type="AlphaFoldDB" id="A0A552UG60"/>
<reference evidence="2 3" key="1">
    <citation type="submission" date="2019-07" db="EMBL/GenBank/DDBJ databases">
        <title>Novel species isolated from glacier.</title>
        <authorList>
            <person name="Liu Q."/>
            <person name="Xin Y.-H."/>
        </authorList>
    </citation>
    <scope>NUCLEOTIDE SEQUENCE [LARGE SCALE GENOMIC DNA]</scope>
    <source>
        <strain evidence="2 3">LB1R16</strain>
    </source>
</reference>